<evidence type="ECO:0000259" key="1">
    <source>
        <dbReference type="Pfam" id="PF09722"/>
    </source>
</evidence>
<comment type="caution">
    <text evidence="3">The sequence shown here is derived from an EMBL/GenBank/DDBJ whole genome shotgun (WGS) entry which is preliminary data.</text>
</comment>
<gene>
    <name evidence="3" type="ORF">ABGN05_19145</name>
</gene>
<evidence type="ECO:0000313" key="4">
    <source>
        <dbReference type="Proteomes" id="UP001556692"/>
    </source>
</evidence>
<feature type="domain" description="Antitoxin Xre/MbcA/ParS-like toxin-binding" evidence="1">
    <location>
        <begin position="75"/>
        <end position="123"/>
    </location>
</feature>
<name>A0ABV3SMQ9_9HYPH</name>
<organism evidence="3 4">
    <name type="scientific">Aquibium pacificus</name>
    <dbReference type="NCBI Taxonomy" id="3153579"/>
    <lineage>
        <taxon>Bacteria</taxon>
        <taxon>Pseudomonadati</taxon>
        <taxon>Pseudomonadota</taxon>
        <taxon>Alphaproteobacteria</taxon>
        <taxon>Hyphomicrobiales</taxon>
        <taxon>Phyllobacteriaceae</taxon>
        <taxon>Aquibium</taxon>
    </lineage>
</organism>
<sequence>MVLEDPRREAPHREAVVAKATLRAAEKLGVSGRDLASIIGVSEATLSRLKQDAGTARLAGKPYELALLFVRLYRSLDAIVGGDDGVSRAWMRNRNDALGGVPLERIRTIDGLTHVLGYLDARRAPL</sequence>
<feature type="domain" description="Antitoxin Xre-like helix-turn-helix" evidence="2">
    <location>
        <begin position="11"/>
        <end position="71"/>
    </location>
</feature>
<reference evidence="3 4" key="1">
    <citation type="submission" date="2024-05" db="EMBL/GenBank/DDBJ databases">
        <authorList>
            <person name="Jiang F."/>
        </authorList>
    </citation>
    <scope>NUCLEOTIDE SEQUENCE [LARGE SCALE GENOMIC DNA]</scope>
    <source>
        <strain evidence="3 4">LZ166</strain>
    </source>
</reference>
<keyword evidence="4" id="KW-1185">Reference proteome</keyword>
<evidence type="ECO:0000313" key="3">
    <source>
        <dbReference type="EMBL" id="MEX0407781.1"/>
    </source>
</evidence>
<dbReference type="Proteomes" id="UP001556692">
    <property type="component" value="Unassembled WGS sequence"/>
</dbReference>
<dbReference type="RefSeq" id="WP_367955649.1">
    <property type="nucleotide sequence ID" value="NZ_JBDPGJ010000004.1"/>
</dbReference>
<dbReference type="EMBL" id="JBDPGJ010000004">
    <property type="protein sequence ID" value="MEX0407781.1"/>
    <property type="molecule type" value="Genomic_DNA"/>
</dbReference>
<evidence type="ECO:0000259" key="2">
    <source>
        <dbReference type="Pfam" id="PF20432"/>
    </source>
</evidence>
<accession>A0ABV3SMQ9</accession>
<proteinExistence type="predicted"/>
<dbReference type="Pfam" id="PF09722">
    <property type="entry name" value="Xre_MbcA_ParS_C"/>
    <property type="match status" value="1"/>
</dbReference>
<dbReference type="Pfam" id="PF20432">
    <property type="entry name" value="Xre-like-HTH"/>
    <property type="match status" value="1"/>
</dbReference>
<dbReference type="InterPro" id="IPR046847">
    <property type="entry name" value="Xre-like_HTH"/>
</dbReference>
<dbReference type="InterPro" id="IPR024467">
    <property type="entry name" value="Xre/MbcA/ParS-like_toxin-bd"/>
</dbReference>
<protein>
    <submittedName>
        <fullName evidence="3">Antitoxin Xre/MbcA/ParS toxin-binding domain-containing protein</fullName>
    </submittedName>
</protein>